<feature type="compositionally biased region" description="Basic and acidic residues" evidence="16">
    <location>
        <begin position="42"/>
        <end position="56"/>
    </location>
</feature>
<name>A0A452SP40_URSAM</name>
<dbReference type="PANTHER" id="PTHR11946">
    <property type="entry name" value="VALYL-TRNA SYNTHETASES"/>
    <property type="match status" value="1"/>
</dbReference>
<dbReference type="CDD" id="cd00817">
    <property type="entry name" value="ValRS_core"/>
    <property type="match status" value="1"/>
</dbReference>
<reference evidence="19" key="3">
    <citation type="submission" date="2025-09" db="UniProtKB">
        <authorList>
            <consortium name="Ensembl"/>
        </authorList>
    </citation>
    <scope>IDENTIFICATION</scope>
</reference>
<evidence type="ECO:0000256" key="2">
    <source>
        <dbReference type="ARBA" id="ARBA00005594"/>
    </source>
</evidence>
<feature type="domain" description="Methionyl/Valyl/Leucyl/Isoleucyl-tRNA synthetase anticodon-binding" evidence="18">
    <location>
        <begin position="734"/>
        <end position="881"/>
    </location>
</feature>
<dbReference type="InterPro" id="IPR033705">
    <property type="entry name" value="Anticodon_Ia_Val"/>
</dbReference>
<evidence type="ECO:0000256" key="1">
    <source>
        <dbReference type="ARBA" id="ARBA00004173"/>
    </source>
</evidence>
<dbReference type="InterPro" id="IPR009080">
    <property type="entry name" value="tRNAsynth_Ia_anticodon-bd"/>
</dbReference>
<dbReference type="InterPro" id="IPR013155">
    <property type="entry name" value="M/V/L/I-tRNA-synth_anticd-bd"/>
</dbReference>
<dbReference type="GeneTree" id="ENSGT00940000159890"/>
<feature type="domain" description="Aminoacyl-tRNA synthetase class Ia" evidence="17">
    <location>
        <begin position="539"/>
        <end position="691"/>
    </location>
</feature>
<evidence type="ECO:0000256" key="5">
    <source>
        <dbReference type="ARBA" id="ARBA00022741"/>
    </source>
</evidence>
<feature type="region of interest" description="Disordered" evidence="16">
    <location>
        <begin position="1008"/>
        <end position="1041"/>
    </location>
</feature>
<feature type="compositionally biased region" description="Basic and acidic residues" evidence="16">
    <location>
        <begin position="1008"/>
        <end position="1019"/>
    </location>
</feature>
<dbReference type="AlphaFoldDB" id="A0A452SP40"/>
<dbReference type="FunFam" id="3.90.740.10:FF:000007">
    <property type="entry name" value="Valine--tRNA ligase, mitochondrial"/>
    <property type="match status" value="1"/>
</dbReference>
<dbReference type="SUPFAM" id="SSF47323">
    <property type="entry name" value="Anticodon-binding domain of a subclass of class I aminoacyl-tRNA synthetases"/>
    <property type="match status" value="1"/>
</dbReference>
<feature type="region of interest" description="Disordered" evidence="16">
    <location>
        <begin position="25"/>
        <end position="57"/>
    </location>
</feature>
<dbReference type="InterPro" id="IPR009008">
    <property type="entry name" value="Val/Leu/Ile-tRNA-synth_edit"/>
</dbReference>
<proteinExistence type="inferred from homology"/>
<dbReference type="NCBIfam" id="TIGR00422">
    <property type="entry name" value="valS"/>
    <property type="match status" value="1"/>
</dbReference>
<dbReference type="InterPro" id="IPR002303">
    <property type="entry name" value="Valyl-tRNA_ligase"/>
</dbReference>
<dbReference type="PROSITE" id="PS00178">
    <property type="entry name" value="AA_TRNA_LIGASE_I"/>
    <property type="match status" value="1"/>
</dbReference>
<dbReference type="GO" id="GO:0004832">
    <property type="term" value="F:valine-tRNA ligase activity"/>
    <property type="evidence" value="ECO:0007669"/>
    <property type="project" value="UniProtKB-EC"/>
</dbReference>
<dbReference type="GO" id="GO:0002161">
    <property type="term" value="F:aminoacyl-tRNA deacylase activity"/>
    <property type="evidence" value="ECO:0007669"/>
    <property type="project" value="InterPro"/>
</dbReference>
<feature type="compositionally biased region" description="Polar residues" evidence="16">
    <location>
        <begin position="29"/>
        <end position="40"/>
    </location>
</feature>
<evidence type="ECO:0000256" key="8">
    <source>
        <dbReference type="ARBA" id="ARBA00022946"/>
    </source>
</evidence>
<dbReference type="Pfam" id="PF08264">
    <property type="entry name" value="Anticodon_1"/>
    <property type="match status" value="1"/>
</dbReference>
<dbReference type="Ensembl" id="ENSUAMT00000038406.1">
    <property type="protein sequence ID" value="ENSUAMP00000034491.1"/>
    <property type="gene ID" value="ENSUAMG00000026124.1"/>
</dbReference>
<evidence type="ECO:0000313" key="19">
    <source>
        <dbReference type="Ensembl" id="ENSUAMP00000034491.1"/>
    </source>
</evidence>
<comment type="subcellular location">
    <subcellularLocation>
        <location evidence="1">Mitochondrion</location>
    </subcellularLocation>
</comment>
<dbReference type="Proteomes" id="UP000291022">
    <property type="component" value="Unassembled WGS sequence"/>
</dbReference>
<dbReference type="Pfam" id="PF00133">
    <property type="entry name" value="tRNA-synt_1"/>
    <property type="match status" value="2"/>
</dbReference>
<evidence type="ECO:0000256" key="16">
    <source>
        <dbReference type="SAM" id="MobiDB-lite"/>
    </source>
</evidence>
<comment type="catalytic activity">
    <reaction evidence="14">
        <text>tRNA(Val) + L-valine + ATP = L-valyl-tRNA(Val) + AMP + diphosphate</text>
        <dbReference type="Rhea" id="RHEA:10704"/>
        <dbReference type="Rhea" id="RHEA-COMP:9672"/>
        <dbReference type="Rhea" id="RHEA-COMP:9708"/>
        <dbReference type="ChEBI" id="CHEBI:30616"/>
        <dbReference type="ChEBI" id="CHEBI:33019"/>
        <dbReference type="ChEBI" id="CHEBI:57762"/>
        <dbReference type="ChEBI" id="CHEBI:78442"/>
        <dbReference type="ChEBI" id="CHEBI:78537"/>
        <dbReference type="ChEBI" id="CHEBI:456215"/>
        <dbReference type="EC" id="6.1.1.9"/>
    </reaction>
</comment>
<comment type="similarity">
    <text evidence="2 15">Belongs to the class-I aminoacyl-tRNA synthetase family.</text>
</comment>
<gene>
    <name evidence="19" type="primary">VARS2</name>
</gene>
<dbReference type="FunFam" id="1.10.730.10:FF:000019">
    <property type="entry name" value="Valine--tRNA ligase, mitochondrial"/>
    <property type="match status" value="1"/>
</dbReference>
<evidence type="ECO:0000256" key="10">
    <source>
        <dbReference type="ARBA" id="ARBA00023146"/>
    </source>
</evidence>
<evidence type="ECO:0000256" key="7">
    <source>
        <dbReference type="ARBA" id="ARBA00022917"/>
    </source>
</evidence>
<keyword evidence="4 15" id="KW-0436">Ligase</keyword>
<organism evidence="19 20">
    <name type="scientific">Ursus americanus</name>
    <name type="common">American black bear</name>
    <name type="synonym">Euarctos americanus</name>
    <dbReference type="NCBI Taxonomy" id="9643"/>
    <lineage>
        <taxon>Eukaryota</taxon>
        <taxon>Metazoa</taxon>
        <taxon>Chordata</taxon>
        <taxon>Craniata</taxon>
        <taxon>Vertebrata</taxon>
        <taxon>Euteleostomi</taxon>
        <taxon>Mammalia</taxon>
        <taxon>Eutheria</taxon>
        <taxon>Laurasiatheria</taxon>
        <taxon>Carnivora</taxon>
        <taxon>Caniformia</taxon>
        <taxon>Ursidae</taxon>
        <taxon>Ursus</taxon>
    </lineage>
</organism>
<dbReference type="Gene3D" id="1.10.730.10">
    <property type="entry name" value="Isoleucyl-tRNA Synthetase, Domain 1"/>
    <property type="match status" value="1"/>
</dbReference>
<dbReference type="GO" id="GO:0005739">
    <property type="term" value="C:mitochondrion"/>
    <property type="evidence" value="ECO:0007669"/>
    <property type="project" value="UniProtKB-SubCell"/>
</dbReference>
<evidence type="ECO:0000256" key="13">
    <source>
        <dbReference type="ARBA" id="ARBA00043854"/>
    </source>
</evidence>
<evidence type="ECO:0000256" key="11">
    <source>
        <dbReference type="ARBA" id="ARBA00029936"/>
    </source>
</evidence>
<dbReference type="InterPro" id="IPR014729">
    <property type="entry name" value="Rossmann-like_a/b/a_fold"/>
</dbReference>
<evidence type="ECO:0000256" key="3">
    <source>
        <dbReference type="ARBA" id="ARBA00013169"/>
    </source>
</evidence>
<keyword evidence="10 15" id="KW-0030">Aminoacyl-tRNA synthetase</keyword>
<dbReference type="GO" id="GO:0006438">
    <property type="term" value="P:valyl-tRNA aminoacylation"/>
    <property type="evidence" value="ECO:0007669"/>
    <property type="project" value="InterPro"/>
</dbReference>
<evidence type="ECO:0000256" key="9">
    <source>
        <dbReference type="ARBA" id="ARBA00023128"/>
    </source>
</evidence>
<evidence type="ECO:0000259" key="17">
    <source>
        <dbReference type="Pfam" id="PF00133"/>
    </source>
</evidence>
<dbReference type="FunFam" id="3.40.50.620:FF:000457">
    <property type="entry name" value="Predicted protein"/>
    <property type="match status" value="1"/>
</dbReference>
<dbReference type="GO" id="GO:0005524">
    <property type="term" value="F:ATP binding"/>
    <property type="evidence" value="ECO:0007669"/>
    <property type="project" value="UniProtKB-KW"/>
</dbReference>
<dbReference type="InterPro" id="IPR002300">
    <property type="entry name" value="aa-tRNA-synth_Ia"/>
</dbReference>
<dbReference type="Gene3D" id="3.90.740.10">
    <property type="entry name" value="Valyl/Leucyl/Isoleucyl-tRNA synthetase, editing domain"/>
    <property type="match status" value="2"/>
</dbReference>
<reference evidence="20" key="1">
    <citation type="submission" date="2016-06" db="EMBL/GenBank/DDBJ databases">
        <title>De novo assembly and RNA-Seq shows season-dependent expression and editing in black bear kidneys.</title>
        <authorList>
            <person name="Korstanje R."/>
            <person name="Srivastava A."/>
            <person name="Sarsani V.K."/>
            <person name="Sheehan S.M."/>
            <person name="Seger R.L."/>
            <person name="Barter M.E."/>
            <person name="Lindqvist C."/>
            <person name="Brody L.C."/>
            <person name="Mullikin J.C."/>
        </authorList>
    </citation>
    <scope>NUCLEOTIDE SEQUENCE [LARGE SCALE GENOMIC DNA]</scope>
</reference>
<accession>A0A452SP40</accession>
<dbReference type="FunFam" id="3.90.740.10:FF:000014">
    <property type="entry name" value="valine--tRNA ligase, mitochondrial"/>
    <property type="match status" value="1"/>
</dbReference>
<protein>
    <recommendedName>
        <fullName evidence="12">Valine--tRNA ligase, mitochondrial</fullName>
        <ecNumber evidence="3">6.1.1.9</ecNumber>
    </recommendedName>
    <alternativeName>
        <fullName evidence="11">Valyl-tRNA synthetase</fullName>
    </alternativeName>
</protein>
<keyword evidence="20" id="KW-1185">Reference proteome</keyword>
<keyword evidence="7 15" id="KW-0648">Protein biosynthesis</keyword>
<feature type="domain" description="Aminoacyl-tRNA synthetase class Ia" evidence="17">
    <location>
        <begin position="99"/>
        <end position="522"/>
    </location>
</feature>
<dbReference type="FunFam" id="3.40.50.620:FF:000020">
    <property type="entry name" value="Valine--tRNA ligase, mitochondrial"/>
    <property type="match status" value="1"/>
</dbReference>
<dbReference type="SUPFAM" id="SSF52374">
    <property type="entry name" value="Nucleotidylyl transferase"/>
    <property type="match status" value="1"/>
</dbReference>
<dbReference type="InterPro" id="IPR001412">
    <property type="entry name" value="aa-tRNA-synth_I_CS"/>
</dbReference>
<evidence type="ECO:0000256" key="4">
    <source>
        <dbReference type="ARBA" id="ARBA00022598"/>
    </source>
</evidence>
<sequence>MPHLPLVSFRSPFWGLKPSRGFPRFHPLSTHSKPHGSSLSRRNHEAKQKRQREKQAALEAGIAGKSKVRGQTACPWLFEKNLEGLLPPAYSPRYVEAAWYSWWVREGFFKPEYQLPQATGETFSMCIPPPNVTGSLHIGHALTVAIQDALVRWHRMCGDQVLWVPGSDHAGIATQAVVEKQLWKERGVRRHELNREEFLREVWKWKEEKGGEISEQLQALGASLDWDRECFTMDAGSSVAVTEAFVRLYEAGLLYRSQQLVNWSCALRSAISDIEVESRPLPGRTELRLPGCPTPVSFGLLVSVAFPVDGEPGEEVVVGTTRPETLPGDVAVAVHPGDSRYTHLHGRQLRHPLTGQLLPLITDSAVQPHVGTGAVKVTPAHSPADAELGARHGLSPLSVIAEDGTMTSLCGDWLQGLHRFVAREKIMSALRERGLFRGLQNHPMVLPICSRSGDVVEYLLKSQWFVRCQEMGARAAQAVESGALELSPSFHQKNWQHWFSHIGDWCVSRQLWWGHRIPAYLVVGEHTKVGRRKRMGGLDPDVLDTWFSSALFPFAALGWPQETPDLARFYPLSLLETGSDLLLFWVGRMVMLGTQLTGQLPFSKVLLHSMVRDRQGRKMSKSLGNVLDPRDIISGAELQAKLRDGNLDSTELAIAATAQRKDFPHGIPECGTDALRFALCSHGALGGDLHLSVSEVLSSRHFCNKIWNALRFVLNPASSSPTPPACLSPSSPMDAWILSRLAHAAWECERGFLARELSLITRALHHFWLHSLCDVYLEAVKPVLSHSPHAPGPPQVLFSCADVGLRLLAPLMPFLAEELWQRLPRRPGGRSAPSICVAPYPIARSLEHWRQPELEQRFSRVQEAVQALRALRATYQLTKARPRGEMGPGFLSPCRTKGWRRSGVSQSGARRCRMGREAGSPALTLTVALSSSVLLQSSEPGEQGLFEAFLEPLGTLGHCAAVGLLPPGVAVPSGWAQAALGDTAQVYMELQVTGADWRGREGCWEEGKGRVRESEEKGMARGVRQAADEADAGGTEKPEPSLFFRRAWWSPGPSCPC</sequence>
<keyword evidence="8" id="KW-0809">Transit peptide</keyword>
<dbReference type="PRINTS" id="PR00986">
    <property type="entry name" value="TRNASYNTHVAL"/>
</dbReference>
<dbReference type="EC" id="6.1.1.9" evidence="3"/>
<evidence type="ECO:0000313" key="20">
    <source>
        <dbReference type="Proteomes" id="UP000291022"/>
    </source>
</evidence>
<dbReference type="GO" id="GO:0005829">
    <property type="term" value="C:cytosol"/>
    <property type="evidence" value="ECO:0007669"/>
    <property type="project" value="TreeGrafter"/>
</dbReference>
<evidence type="ECO:0000256" key="12">
    <source>
        <dbReference type="ARBA" id="ARBA00040837"/>
    </source>
</evidence>
<evidence type="ECO:0000256" key="6">
    <source>
        <dbReference type="ARBA" id="ARBA00022840"/>
    </source>
</evidence>
<evidence type="ECO:0000256" key="15">
    <source>
        <dbReference type="RuleBase" id="RU363035"/>
    </source>
</evidence>
<dbReference type="CDD" id="cd07962">
    <property type="entry name" value="Anticodon_Ia_Val"/>
    <property type="match status" value="1"/>
</dbReference>
<keyword evidence="9" id="KW-0496">Mitochondrion</keyword>
<reference evidence="19" key="2">
    <citation type="submission" date="2025-08" db="UniProtKB">
        <authorList>
            <consortium name="Ensembl"/>
        </authorList>
    </citation>
    <scope>IDENTIFICATION</scope>
</reference>
<keyword evidence="5 15" id="KW-0547">Nucleotide-binding</keyword>
<dbReference type="PANTHER" id="PTHR11946:SF71">
    <property type="entry name" value="VALINE--TRNA LIGASE, MITOCHONDRIAL"/>
    <property type="match status" value="1"/>
</dbReference>
<dbReference type="NCBIfam" id="NF004349">
    <property type="entry name" value="PRK05729.1"/>
    <property type="match status" value="1"/>
</dbReference>
<keyword evidence="6 15" id="KW-0067">ATP-binding</keyword>
<dbReference type="Gene3D" id="3.40.50.620">
    <property type="entry name" value="HUPs"/>
    <property type="match status" value="2"/>
</dbReference>
<evidence type="ECO:0000256" key="14">
    <source>
        <dbReference type="ARBA" id="ARBA00047552"/>
    </source>
</evidence>
<evidence type="ECO:0000259" key="18">
    <source>
        <dbReference type="Pfam" id="PF08264"/>
    </source>
</evidence>
<dbReference type="SUPFAM" id="SSF50677">
    <property type="entry name" value="ValRS/IleRS/LeuRS editing domain"/>
    <property type="match status" value="1"/>
</dbReference>
<comment type="function">
    <text evidence="13">Catalyzes the attachment of valine to tRNA(Val) in a two-step reaction: valine is first activated by ATP to form Val-AMP and then transferred to the acceptor end of tRNA(Val).</text>
</comment>